<name>A0ABM8A1G3_STRNI</name>
<gene>
    <name evidence="1" type="ORF">HEK616_59760</name>
</gene>
<sequence>MIDGEEASLLVDGEQSIGVGAAEGKQFDAQRLTQPGKRAVGVPAETGIHCASRGGHLQPGHRGPESQSVKLANALFCGRKEHPSPRAGPRDRA</sequence>
<accession>A0ABM8A1G3</accession>
<proteinExistence type="predicted"/>
<keyword evidence="2" id="KW-1185">Reference proteome</keyword>
<protein>
    <submittedName>
        <fullName evidence="1">Uncharacterized protein</fullName>
    </submittedName>
</protein>
<dbReference type="EMBL" id="AP026073">
    <property type="protein sequence ID" value="BDM72489.1"/>
    <property type="molecule type" value="Genomic_DNA"/>
</dbReference>
<evidence type="ECO:0000313" key="2">
    <source>
        <dbReference type="Proteomes" id="UP001059597"/>
    </source>
</evidence>
<evidence type="ECO:0000313" key="1">
    <source>
        <dbReference type="EMBL" id="BDM72489.1"/>
    </source>
</evidence>
<organism evidence="1 2">
    <name type="scientific">Streptomyces nigrescens</name>
    <dbReference type="NCBI Taxonomy" id="1920"/>
    <lineage>
        <taxon>Bacteria</taxon>
        <taxon>Bacillati</taxon>
        <taxon>Actinomycetota</taxon>
        <taxon>Actinomycetes</taxon>
        <taxon>Kitasatosporales</taxon>
        <taxon>Streptomycetaceae</taxon>
        <taxon>Streptomyces</taxon>
    </lineage>
</organism>
<reference evidence="1" key="1">
    <citation type="submission" date="2022-06" db="EMBL/GenBank/DDBJ databases">
        <title>Complete genome sequence of Streptomyces nigrescens HEK616.</title>
        <authorList>
            <person name="Asamizu S."/>
            <person name="Onaka H."/>
        </authorList>
    </citation>
    <scope>NUCLEOTIDE SEQUENCE</scope>
    <source>
        <strain evidence="1">HEK616</strain>
    </source>
</reference>
<dbReference type="Proteomes" id="UP001059597">
    <property type="component" value="Chromosome"/>
</dbReference>